<accession>A0AAN9ZGC0</accession>
<gene>
    <name evidence="1" type="ORF">R5R35_006395</name>
</gene>
<comment type="caution">
    <text evidence="1">The sequence shown here is derived from an EMBL/GenBank/DDBJ whole genome shotgun (WGS) entry which is preliminary data.</text>
</comment>
<dbReference type="Proteomes" id="UP001378592">
    <property type="component" value="Unassembled WGS sequence"/>
</dbReference>
<name>A0AAN9ZGC0_9ORTH</name>
<proteinExistence type="predicted"/>
<evidence type="ECO:0000313" key="2">
    <source>
        <dbReference type="Proteomes" id="UP001378592"/>
    </source>
</evidence>
<keyword evidence="2" id="KW-1185">Reference proteome</keyword>
<dbReference type="EMBL" id="JAZDUA010000016">
    <property type="protein sequence ID" value="KAK7873177.1"/>
    <property type="molecule type" value="Genomic_DNA"/>
</dbReference>
<dbReference type="AlphaFoldDB" id="A0AAN9ZGC0"/>
<sequence>MKFKLFKKRIVCLSSPYVEHSQHSVSDAESCRQWIHRRGGRTQTNVFQIKCSKLRTLAKTTSRDQTARPRSYEDNLSQIVDVRK</sequence>
<reference evidence="1 2" key="1">
    <citation type="submission" date="2024-03" db="EMBL/GenBank/DDBJ databases">
        <title>The genome assembly and annotation of the cricket Gryllus longicercus Weissman &amp; Gray.</title>
        <authorList>
            <person name="Szrajer S."/>
            <person name="Gray D."/>
            <person name="Ylla G."/>
        </authorList>
    </citation>
    <scope>NUCLEOTIDE SEQUENCE [LARGE SCALE GENOMIC DNA]</scope>
    <source>
        <strain evidence="1">DAG 2021-001</strain>
        <tissue evidence="1">Whole body minus gut</tissue>
    </source>
</reference>
<evidence type="ECO:0000313" key="1">
    <source>
        <dbReference type="EMBL" id="KAK7873177.1"/>
    </source>
</evidence>
<protein>
    <submittedName>
        <fullName evidence="1">Uncharacterized protein</fullName>
    </submittedName>
</protein>
<organism evidence="1 2">
    <name type="scientific">Gryllus longicercus</name>
    <dbReference type="NCBI Taxonomy" id="2509291"/>
    <lineage>
        <taxon>Eukaryota</taxon>
        <taxon>Metazoa</taxon>
        <taxon>Ecdysozoa</taxon>
        <taxon>Arthropoda</taxon>
        <taxon>Hexapoda</taxon>
        <taxon>Insecta</taxon>
        <taxon>Pterygota</taxon>
        <taxon>Neoptera</taxon>
        <taxon>Polyneoptera</taxon>
        <taxon>Orthoptera</taxon>
        <taxon>Ensifera</taxon>
        <taxon>Gryllidea</taxon>
        <taxon>Grylloidea</taxon>
        <taxon>Gryllidae</taxon>
        <taxon>Gryllinae</taxon>
        <taxon>Gryllus</taxon>
    </lineage>
</organism>